<evidence type="ECO:0000256" key="2">
    <source>
        <dbReference type="ARBA" id="ARBA00011955"/>
    </source>
</evidence>
<dbReference type="InterPro" id="IPR024932">
    <property type="entry name" value="ApbE"/>
</dbReference>
<dbReference type="Gene3D" id="3.10.520.10">
    <property type="entry name" value="ApbE-like domains"/>
    <property type="match status" value="1"/>
</dbReference>
<comment type="cofactor">
    <cofactor evidence="1 10">
        <name>Mg(2+)</name>
        <dbReference type="ChEBI" id="CHEBI:18420"/>
    </cofactor>
</comment>
<evidence type="ECO:0000256" key="6">
    <source>
        <dbReference type="ARBA" id="ARBA00022723"/>
    </source>
</evidence>
<comment type="caution">
    <text evidence="12">The sequence shown here is derived from an EMBL/GenBank/DDBJ whole genome shotgun (WGS) entry which is preliminary data.</text>
</comment>
<evidence type="ECO:0000256" key="9">
    <source>
        <dbReference type="ARBA" id="ARBA00048540"/>
    </source>
</evidence>
<evidence type="ECO:0000313" key="13">
    <source>
        <dbReference type="Proteomes" id="UP001198962"/>
    </source>
</evidence>
<keyword evidence="10" id="KW-0472">Membrane</keyword>
<organism evidence="12 13">
    <name type="scientific">Brotaphodocola catenula</name>
    <dbReference type="NCBI Taxonomy" id="2885361"/>
    <lineage>
        <taxon>Bacteria</taxon>
        <taxon>Bacillati</taxon>
        <taxon>Bacillota</taxon>
        <taxon>Clostridia</taxon>
        <taxon>Lachnospirales</taxon>
        <taxon>Lachnospiraceae</taxon>
        <taxon>Brotaphodocola</taxon>
    </lineage>
</organism>
<reference evidence="12" key="1">
    <citation type="submission" date="2021-10" db="EMBL/GenBank/DDBJ databases">
        <title>Anaerobic single-cell dispensing facilitates the cultivation of human gut bacteria.</title>
        <authorList>
            <person name="Afrizal A."/>
        </authorList>
    </citation>
    <scope>NUCLEOTIDE SEQUENCE</scope>
    <source>
        <strain evidence="12">CLA-AA-H274</strain>
    </source>
</reference>
<dbReference type="SUPFAM" id="SSF143631">
    <property type="entry name" value="ApbE-like"/>
    <property type="match status" value="1"/>
</dbReference>
<proteinExistence type="inferred from homology"/>
<dbReference type="PANTHER" id="PTHR30040">
    <property type="entry name" value="THIAMINE BIOSYNTHESIS LIPOPROTEIN APBE"/>
    <property type="match status" value="1"/>
</dbReference>
<dbReference type="AlphaFoldDB" id="A0AAE3AS22"/>
<protein>
    <recommendedName>
        <fullName evidence="3 10">FAD:protein FMN transferase</fullName>
        <ecNumber evidence="2 10">2.7.1.180</ecNumber>
    </recommendedName>
</protein>
<dbReference type="RefSeq" id="WP_308450993.1">
    <property type="nucleotide sequence ID" value="NZ_JAJEPU010000011.1"/>
</dbReference>
<keyword evidence="8 10" id="KW-0460">Magnesium</keyword>
<feature type="signal peptide" evidence="10">
    <location>
        <begin position="1"/>
        <end position="23"/>
    </location>
</feature>
<feature type="chain" id="PRO_5041777723" description="FAD:protein FMN transferase" evidence="10">
    <location>
        <begin position="24"/>
        <end position="402"/>
    </location>
</feature>
<keyword evidence="5 10" id="KW-0808">Transferase</keyword>
<evidence type="ECO:0000313" key="12">
    <source>
        <dbReference type="EMBL" id="MCC2164322.1"/>
    </source>
</evidence>
<evidence type="ECO:0000256" key="11">
    <source>
        <dbReference type="SAM" id="MobiDB-lite"/>
    </source>
</evidence>
<evidence type="ECO:0000256" key="7">
    <source>
        <dbReference type="ARBA" id="ARBA00022827"/>
    </source>
</evidence>
<keyword evidence="6 10" id="KW-0479">Metal-binding</keyword>
<keyword evidence="10" id="KW-0449">Lipoprotein</keyword>
<dbReference type="Proteomes" id="UP001198962">
    <property type="component" value="Unassembled WGS sequence"/>
</dbReference>
<keyword evidence="10" id="KW-1003">Cell membrane</keyword>
<accession>A0AAE3AS22</accession>
<keyword evidence="10" id="KW-0997">Cell inner membrane</keyword>
<dbReference type="EC" id="2.7.1.180" evidence="2 10"/>
<evidence type="ECO:0000256" key="8">
    <source>
        <dbReference type="ARBA" id="ARBA00022842"/>
    </source>
</evidence>
<evidence type="ECO:0000256" key="4">
    <source>
        <dbReference type="ARBA" id="ARBA00022630"/>
    </source>
</evidence>
<keyword evidence="10" id="KW-0732">Signal</keyword>
<sequence length="402" mass="42959">MKIIRKTLTATLLCTALLSSGCAGDSKNQTADTSAVSASESTVSASESADSSQAENHAVTENTSSDSQNSQESDQSVSENSNNETPDPKANESESSELYAMDTVMSLTAYGSHAREALDSASAEIQRLDKLFSISSETGDIYRVNRDGEGDLSEDTRSLLASALEYGKDTNGIFDCTIEPVMEAWGFTTKNYRIPSDSELAELLSHVDASTVTLSGNHVTLPEDVKLDLGGIAKGFTSARVMEVFKNSGVTSGIISLGGNVQTLGTKPDEKLWRVGIQDPNDLNAMFAVVEVSDEAVITSGAYQRYFEENGVHYHHIIDPRTGYPAESGLTSVTIISPDGTLADALSTSLFIMGPDDASAFWQNHRDKFEAIMMTENGEVLVTSGLADRCKVTNGGKVRVIS</sequence>
<dbReference type="GO" id="GO:0005886">
    <property type="term" value="C:plasma membrane"/>
    <property type="evidence" value="ECO:0007669"/>
    <property type="project" value="UniProtKB-SubCell"/>
</dbReference>
<dbReference type="GO" id="GO:0046872">
    <property type="term" value="F:metal ion binding"/>
    <property type="evidence" value="ECO:0007669"/>
    <property type="project" value="UniProtKB-UniRule"/>
</dbReference>
<gene>
    <name evidence="12" type="ORF">LKD32_05415</name>
</gene>
<name>A0AAE3AS22_9FIRM</name>
<comment type="subcellular location">
    <subcellularLocation>
        <location evidence="10">Cell inner membrane</location>
        <topology evidence="10">Lipid-anchor</topology>
        <orientation evidence="10">Periplasmic side</orientation>
    </subcellularLocation>
</comment>
<dbReference type="Pfam" id="PF02424">
    <property type="entry name" value="ApbE"/>
    <property type="match status" value="1"/>
</dbReference>
<keyword evidence="7 10" id="KW-0274">FAD</keyword>
<evidence type="ECO:0000256" key="3">
    <source>
        <dbReference type="ARBA" id="ARBA00016337"/>
    </source>
</evidence>
<evidence type="ECO:0000256" key="5">
    <source>
        <dbReference type="ARBA" id="ARBA00022679"/>
    </source>
</evidence>
<comment type="function">
    <text evidence="10">Flavin transferase that catalyzes the transfer of the FMN moiety of FAD and its covalent binding to the hydroxyl group of a threonine residue in a target flavoprotein.</text>
</comment>
<feature type="region of interest" description="Disordered" evidence="11">
    <location>
        <begin position="23"/>
        <end position="95"/>
    </location>
</feature>
<dbReference type="EMBL" id="JAJEPU010000011">
    <property type="protein sequence ID" value="MCC2164322.1"/>
    <property type="molecule type" value="Genomic_DNA"/>
</dbReference>
<feature type="compositionally biased region" description="Low complexity" evidence="11">
    <location>
        <begin position="31"/>
        <end position="52"/>
    </location>
</feature>
<dbReference type="InterPro" id="IPR003374">
    <property type="entry name" value="ApbE-like_sf"/>
</dbReference>
<keyword evidence="4 10" id="KW-0285">Flavoprotein</keyword>
<comment type="catalytic activity">
    <reaction evidence="9 10">
        <text>L-threonyl-[protein] + FAD = FMN-L-threonyl-[protein] + AMP + H(+)</text>
        <dbReference type="Rhea" id="RHEA:36847"/>
        <dbReference type="Rhea" id="RHEA-COMP:11060"/>
        <dbReference type="Rhea" id="RHEA-COMP:11061"/>
        <dbReference type="ChEBI" id="CHEBI:15378"/>
        <dbReference type="ChEBI" id="CHEBI:30013"/>
        <dbReference type="ChEBI" id="CHEBI:57692"/>
        <dbReference type="ChEBI" id="CHEBI:74257"/>
        <dbReference type="ChEBI" id="CHEBI:456215"/>
        <dbReference type="EC" id="2.7.1.180"/>
    </reaction>
</comment>
<dbReference type="PANTHER" id="PTHR30040:SF2">
    <property type="entry name" value="FAD:PROTEIN FMN TRANSFERASE"/>
    <property type="match status" value="1"/>
</dbReference>
<evidence type="ECO:0000256" key="1">
    <source>
        <dbReference type="ARBA" id="ARBA00001946"/>
    </source>
</evidence>
<dbReference type="GO" id="GO:0016740">
    <property type="term" value="F:transferase activity"/>
    <property type="evidence" value="ECO:0007669"/>
    <property type="project" value="UniProtKB-UniRule"/>
</dbReference>
<comment type="similarity">
    <text evidence="10">Belongs to the ApbE family.</text>
</comment>
<feature type="compositionally biased region" description="Low complexity" evidence="11">
    <location>
        <begin position="60"/>
        <end position="84"/>
    </location>
</feature>
<evidence type="ECO:0000256" key="10">
    <source>
        <dbReference type="RuleBase" id="RU363002"/>
    </source>
</evidence>
<keyword evidence="13" id="KW-1185">Reference proteome</keyword>
<dbReference type="PROSITE" id="PS51257">
    <property type="entry name" value="PROKAR_LIPOPROTEIN"/>
    <property type="match status" value="1"/>
</dbReference>